<evidence type="ECO:0000259" key="11">
    <source>
        <dbReference type="Pfam" id="PF00155"/>
    </source>
</evidence>
<feature type="domain" description="Aminotransferase class I/classII large" evidence="11">
    <location>
        <begin position="44"/>
        <end position="387"/>
    </location>
</feature>
<dbReference type="PANTHER" id="PTHR13693">
    <property type="entry name" value="CLASS II AMINOTRANSFERASE/8-AMINO-7-OXONONANOATE SYNTHASE"/>
    <property type="match status" value="1"/>
</dbReference>
<organism evidence="13">
    <name type="scientific">Thiothrix fructosivorans</name>
    <dbReference type="NCBI Taxonomy" id="111770"/>
    <lineage>
        <taxon>Bacteria</taxon>
        <taxon>Pseudomonadati</taxon>
        <taxon>Pseudomonadota</taxon>
        <taxon>Gammaproteobacteria</taxon>
        <taxon>Thiotrichales</taxon>
        <taxon>Thiotrichaceae</taxon>
        <taxon>Thiothrix</taxon>
    </lineage>
</organism>
<comment type="subunit">
    <text evidence="4 9">Homodimer.</text>
</comment>
<keyword evidence="7 9" id="KW-0663">Pyridoxal phosphate</keyword>
<dbReference type="PROSITE" id="PS00599">
    <property type="entry name" value="AA_TRANSFER_CLASS_2"/>
    <property type="match status" value="1"/>
</dbReference>
<feature type="binding site" evidence="9">
    <location>
        <position position="137"/>
    </location>
    <ligand>
        <name>substrate</name>
    </ligand>
</feature>
<dbReference type="Proteomes" id="UP000664466">
    <property type="component" value="Unassembled WGS sequence"/>
</dbReference>
<evidence type="ECO:0000313" key="14">
    <source>
        <dbReference type="Proteomes" id="UP000664466"/>
    </source>
</evidence>
<dbReference type="InterPro" id="IPR004723">
    <property type="entry name" value="AONS_Archaea/Proteobacteria"/>
</dbReference>
<evidence type="ECO:0000256" key="9">
    <source>
        <dbReference type="HAMAP-Rule" id="MF_01693"/>
    </source>
</evidence>
<dbReference type="EMBL" id="CP072748">
    <property type="protein sequence ID" value="QTX11896.1"/>
    <property type="molecule type" value="Genomic_DNA"/>
</dbReference>
<dbReference type="InterPro" id="IPR004839">
    <property type="entry name" value="Aminotransferase_I/II_large"/>
</dbReference>
<dbReference type="GO" id="GO:0030170">
    <property type="term" value="F:pyridoxal phosphate binding"/>
    <property type="evidence" value="ECO:0007669"/>
    <property type="project" value="UniProtKB-UniRule"/>
</dbReference>
<dbReference type="Pfam" id="PF00155">
    <property type="entry name" value="Aminotran_1_2"/>
    <property type="match status" value="1"/>
</dbReference>
<evidence type="ECO:0000256" key="3">
    <source>
        <dbReference type="ARBA" id="ARBA00010008"/>
    </source>
</evidence>
<dbReference type="SUPFAM" id="SSF53383">
    <property type="entry name" value="PLP-dependent transferases"/>
    <property type="match status" value="1"/>
</dbReference>
<comment type="catalytic activity">
    <reaction evidence="8 9">
        <text>6-carboxyhexanoyl-[ACP] + L-alanine + H(+) = (8S)-8-amino-7-oxononanoate + holo-[ACP] + CO2</text>
        <dbReference type="Rhea" id="RHEA:42288"/>
        <dbReference type="Rhea" id="RHEA-COMP:9685"/>
        <dbReference type="Rhea" id="RHEA-COMP:9955"/>
        <dbReference type="ChEBI" id="CHEBI:15378"/>
        <dbReference type="ChEBI" id="CHEBI:16526"/>
        <dbReference type="ChEBI" id="CHEBI:57972"/>
        <dbReference type="ChEBI" id="CHEBI:64479"/>
        <dbReference type="ChEBI" id="CHEBI:78846"/>
        <dbReference type="ChEBI" id="CHEBI:149468"/>
        <dbReference type="EC" id="2.3.1.47"/>
    </reaction>
</comment>
<dbReference type="InterPro" id="IPR022834">
    <property type="entry name" value="AONS_Proteobacteria"/>
</dbReference>
<reference evidence="12 14" key="1">
    <citation type="submission" date="2021-03" db="EMBL/GenBank/DDBJ databases">
        <title>Draft genome and methylome analysis of Thiotrix fructosivoruns ATCC 49748.</title>
        <authorList>
            <person name="Fomenkov A."/>
            <person name="Grabovich M.Y."/>
            <person name="Roberts R.J."/>
        </authorList>
    </citation>
    <scope>NUCLEOTIDE SEQUENCE [LARGE SCALE GENOMIC DNA]</scope>
    <source>
        <strain evidence="12 14">ATCC 49748</strain>
    </source>
</reference>
<dbReference type="InterPro" id="IPR001917">
    <property type="entry name" value="Aminotrans_II_pyridoxalP_BS"/>
</dbReference>
<dbReference type="PANTHER" id="PTHR13693:SF100">
    <property type="entry name" value="8-AMINO-7-OXONONANOATE SYNTHASE"/>
    <property type="match status" value="1"/>
</dbReference>
<dbReference type="AlphaFoldDB" id="A0A8B0SKL6"/>
<keyword evidence="14" id="KW-1185">Reference proteome</keyword>
<feature type="binding site" evidence="9">
    <location>
        <position position="24"/>
    </location>
    <ligand>
        <name>substrate</name>
    </ligand>
</feature>
<gene>
    <name evidence="9 13" type="primary">bioF</name>
    <name evidence="13" type="ORF">J1836_006045</name>
    <name evidence="12" type="ORF">J1836_06780</name>
</gene>
<evidence type="ECO:0000256" key="6">
    <source>
        <dbReference type="ARBA" id="ARBA00022756"/>
    </source>
</evidence>
<evidence type="ECO:0000256" key="7">
    <source>
        <dbReference type="ARBA" id="ARBA00022898"/>
    </source>
</evidence>
<name>A0A8B0SKL6_9GAMM</name>
<dbReference type="InterPro" id="IPR050087">
    <property type="entry name" value="AON_synthase_class-II"/>
</dbReference>
<feature type="binding site" evidence="9">
    <location>
        <position position="359"/>
    </location>
    <ligand>
        <name>substrate</name>
    </ligand>
</feature>
<evidence type="ECO:0000256" key="1">
    <source>
        <dbReference type="ARBA" id="ARBA00001933"/>
    </source>
</evidence>
<comment type="pathway">
    <text evidence="2 9">Cofactor biosynthesis; biotin biosynthesis.</text>
</comment>
<evidence type="ECO:0000256" key="10">
    <source>
        <dbReference type="PIRSR" id="PIRSR604723-51"/>
    </source>
</evidence>
<accession>A0A8B0SKL6</accession>
<feature type="binding site" evidence="9">
    <location>
        <position position="185"/>
    </location>
    <ligand>
        <name>pyridoxal 5'-phosphate</name>
        <dbReference type="ChEBI" id="CHEBI:597326"/>
    </ligand>
</feature>
<dbReference type="NCBIfam" id="TIGR00858">
    <property type="entry name" value="bioF"/>
    <property type="match status" value="1"/>
</dbReference>
<evidence type="ECO:0000256" key="5">
    <source>
        <dbReference type="ARBA" id="ARBA00022679"/>
    </source>
</evidence>
<proteinExistence type="inferred from homology"/>
<comment type="cofactor">
    <cofactor evidence="1 9 10">
        <name>pyridoxal 5'-phosphate</name>
        <dbReference type="ChEBI" id="CHEBI:597326"/>
    </cofactor>
</comment>
<dbReference type="RefSeq" id="WP_207250326.1">
    <property type="nucleotide sequence ID" value="NZ_JAFMPM010000006.1"/>
</dbReference>
<evidence type="ECO:0000256" key="4">
    <source>
        <dbReference type="ARBA" id="ARBA00011738"/>
    </source>
</evidence>
<reference evidence="13" key="2">
    <citation type="submission" date="2021-04" db="EMBL/GenBank/DDBJ databases">
        <title>Complete Genome and methylome analysis of Thiothrix fructosivorans ATCC 49748.</title>
        <authorList>
            <person name="Fomenkov A."/>
            <person name="Sun L."/>
            <person name="Vincze T."/>
            <person name="Grabovich M.Y."/>
            <person name="Roberts R.J."/>
        </authorList>
    </citation>
    <scope>NUCLEOTIDE SEQUENCE</scope>
    <source>
        <strain evidence="13">ATCC 49748</strain>
    </source>
</reference>
<dbReference type="Gene3D" id="3.40.640.10">
    <property type="entry name" value="Type I PLP-dependent aspartate aminotransferase-like (Major domain)"/>
    <property type="match status" value="1"/>
</dbReference>
<evidence type="ECO:0000256" key="2">
    <source>
        <dbReference type="ARBA" id="ARBA00004746"/>
    </source>
</evidence>
<dbReference type="HAMAP" id="MF_01693">
    <property type="entry name" value="BioF_aminotrans_2"/>
    <property type="match status" value="1"/>
</dbReference>
<feature type="binding site" evidence="9">
    <location>
        <position position="213"/>
    </location>
    <ligand>
        <name>pyridoxal 5'-phosphate</name>
        <dbReference type="ChEBI" id="CHEBI:597326"/>
    </ligand>
</feature>
<keyword evidence="13" id="KW-0012">Acyltransferase</keyword>
<keyword evidence="6 9" id="KW-0093">Biotin biosynthesis</keyword>
<dbReference type="EMBL" id="JAFMPM010000006">
    <property type="protein sequence ID" value="MBO0612633.1"/>
    <property type="molecule type" value="Genomic_DNA"/>
</dbReference>
<dbReference type="UniPathway" id="UPA00078"/>
<evidence type="ECO:0000313" key="13">
    <source>
        <dbReference type="EMBL" id="QTX11896.1"/>
    </source>
</evidence>
<feature type="binding site" evidence="9">
    <location>
        <begin position="111"/>
        <end position="112"/>
    </location>
    <ligand>
        <name>pyridoxal 5'-phosphate</name>
        <dbReference type="ChEBI" id="CHEBI:597326"/>
    </ligand>
</feature>
<comment type="function">
    <text evidence="9">Catalyzes the decarboxylative condensation of pimeloyl-[acyl-carrier protein] and L-alanine to produce 8-amino-7-oxononanoate (AON), [acyl-carrier protein], and carbon dioxide.</text>
</comment>
<sequence>MNTDPKFNKLRAELESRQNRHLYRRPRIADSPQQPHRQIDGKALLTFCSNDYLGLANHPAVIRAFQQAANEYGVGSGAAHLVNGHSRPHQQLEEALAIFVGRERALLFSTGYMANLGVVNALLTGRNDVVYADRLNHASLVDASLLSGAKLIRYPHNDTTSLGKRLLAQADNASTQLILTDGVFSMDGDIAPLNKLATMAQHHDAWLMVDDAHGFGVLGNTGAGLVEAQGLTPTDVPILMATLGKALGTAGAFVAGSHDLIEYLIQTARTFIYTTAQPPAIAAATLASLQLVQTESWRREHLQALIQQFRQGAAQLGLPLMASATAIQPILVGSSAQALAISRQLEERGLLVTAIRPPTVPDGTARLRVTLSAAHTPTDVEQLLTALAQIWT</sequence>
<dbReference type="GO" id="GO:0008710">
    <property type="term" value="F:8-amino-7-oxononanoate synthase activity"/>
    <property type="evidence" value="ECO:0007669"/>
    <property type="project" value="UniProtKB-UniRule"/>
</dbReference>
<feature type="modified residue" description="N6-(pyridoxal phosphate)lysine" evidence="9 10">
    <location>
        <position position="245"/>
    </location>
</feature>
<feature type="binding site" evidence="9">
    <location>
        <position position="242"/>
    </location>
    <ligand>
        <name>pyridoxal 5'-phosphate</name>
        <dbReference type="ChEBI" id="CHEBI:597326"/>
    </ligand>
</feature>
<comment type="similarity">
    <text evidence="3 9">Belongs to the class-II pyridoxal-phosphate-dependent aminotransferase family. BioF subfamily.</text>
</comment>
<dbReference type="GO" id="GO:0009102">
    <property type="term" value="P:biotin biosynthetic process"/>
    <property type="evidence" value="ECO:0007669"/>
    <property type="project" value="UniProtKB-UniRule"/>
</dbReference>
<dbReference type="InterPro" id="IPR015421">
    <property type="entry name" value="PyrdxlP-dep_Trfase_major"/>
</dbReference>
<protein>
    <recommendedName>
        <fullName evidence="9">8-amino-7-oxononanoate synthase</fullName>
        <shortName evidence="9">AONS</shortName>
        <ecNumber evidence="9">2.3.1.47</ecNumber>
    </recommendedName>
    <alternativeName>
        <fullName evidence="9">7-keto-8-amino-pelargonic acid synthase</fullName>
        <shortName evidence="9">7-KAP synthase</shortName>
        <shortName evidence="9">KAPA synthase</shortName>
    </alternativeName>
    <alternativeName>
        <fullName evidence="9">8-amino-7-ketopelargonate synthase</fullName>
    </alternativeName>
</protein>
<dbReference type="InterPro" id="IPR015424">
    <property type="entry name" value="PyrdxlP-dep_Trfase"/>
</dbReference>
<keyword evidence="5 9" id="KW-0808">Transferase</keyword>
<dbReference type="EC" id="2.3.1.47" evidence="9"/>
<evidence type="ECO:0000256" key="8">
    <source>
        <dbReference type="ARBA" id="ARBA00047715"/>
    </source>
</evidence>
<evidence type="ECO:0000313" key="12">
    <source>
        <dbReference type="EMBL" id="MBO0612633.1"/>
    </source>
</evidence>
<dbReference type="CDD" id="cd06454">
    <property type="entry name" value="KBL_like"/>
    <property type="match status" value="1"/>
</dbReference>
<dbReference type="InterPro" id="IPR015422">
    <property type="entry name" value="PyrdxlP-dep_Trfase_small"/>
</dbReference>
<dbReference type="Gene3D" id="3.90.1150.10">
    <property type="entry name" value="Aspartate Aminotransferase, domain 1"/>
    <property type="match status" value="1"/>
</dbReference>